<feature type="compositionally biased region" description="Low complexity" evidence="2">
    <location>
        <begin position="124"/>
        <end position="133"/>
    </location>
</feature>
<reference evidence="3" key="1">
    <citation type="journal article" date="2022" name="bioRxiv">
        <title>Sequencing and chromosome-scale assembly of the giantPleurodeles waltlgenome.</title>
        <authorList>
            <person name="Brown T."/>
            <person name="Elewa A."/>
            <person name="Iarovenko S."/>
            <person name="Subramanian E."/>
            <person name="Araus A.J."/>
            <person name="Petzold A."/>
            <person name="Susuki M."/>
            <person name="Suzuki K.-i.T."/>
            <person name="Hayashi T."/>
            <person name="Toyoda A."/>
            <person name="Oliveira C."/>
            <person name="Osipova E."/>
            <person name="Leigh N.D."/>
            <person name="Simon A."/>
            <person name="Yun M.H."/>
        </authorList>
    </citation>
    <scope>NUCLEOTIDE SEQUENCE</scope>
    <source>
        <strain evidence="3">20211129_DDA</strain>
        <tissue evidence="3">Liver</tissue>
    </source>
</reference>
<dbReference type="AlphaFoldDB" id="A0AAV7L2C5"/>
<gene>
    <name evidence="3" type="ORF">NDU88_005431</name>
</gene>
<evidence type="ECO:0000313" key="3">
    <source>
        <dbReference type="EMBL" id="KAJ1085298.1"/>
    </source>
</evidence>
<dbReference type="Proteomes" id="UP001066276">
    <property type="component" value="Chromosome 12"/>
</dbReference>
<organism evidence="3 4">
    <name type="scientific">Pleurodeles waltl</name>
    <name type="common">Iberian ribbed newt</name>
    <dbReference type="NCBI Taxonomy" id="8319"/>
    <lineage>
        <taxon>Eukaryota</taxon>
        <taxon>Metazoa</taxon>
        <taxon>Chordata</taxon>
        <taxon>Craniata</taxon>
        <taxon>Vertebrata</taxon>
        <taxon>Euteleostomi</taxon>
        <taxon>Amphibia</taxon>
        <taxon>Batrachia</taxon>
        <taxon>Caudata</taxon>
        <taxon>Salamandroidea</taxon>
        <taxon>Salamandridae</taxon>
        <taxon>Pleurodelinae</taxon>
        <taxon>Pleurodeles</taxon>
    </lineage>
</organism>
<sequence>MLLSTYEDMDLTTEWCESTEECSVRLMKTLIKHAKRKTELQSLKIELLIRQLEKTREEQGVKDQLEKIEKRLQEYEAECMDRKSRKFTRHKLDYQYGRVYLLGKSTDYRQKREWNCPIMEQSESELSSDPGSSADESHGDKGDFQNELRLLRMNMRRGRGREQWQCRMRRGKRKKTGAEVRKFGVINLVDSPSLVVNILSIVLTSKQEIILDLGLSFCPTTALDSTGIRITLYKYIRKMKLHKYHLTKPKRMVLEGRPAVIPSKLKLADIPKTVDMYELVDVGSHP</sequence>
<feature type="region of interest" description="Disordered" evidence="2">
    <location>
        <begin position="120"/>
        <end position="142"/>
    </location>
</feature>
<evidence type="ECO:0000256" key="2">
    <source>
        <dbReference type="SAM" id="MobiDB-lite"/>
    </source>
</evidence>
<dbReference type="EMBL" id="JANPWB010000016">
    <property type="protein sequence ID" value="KAJ1085298.1"/>
    <property type="molecule type" value="Genomic_DNA"/>
</dbReference>
<protein>
    <submittedName>
        <fullName evidence="3">Uncharacterized protein</fullName>
    </submittedName>
</protein>
<comment type="caution">
    <text evidence="3">The sequence shown here is derived from an EMBL/GenBank/DDBJ whole genome shotgun (WGS) entry which is preliminary data.</text>
</comment>
<name>A0AAV7L2C5_PLEWA</name>
<proteinExistence type="predicted"/>
<keyword evidence="1" id="KW-0175">Coiled coil</keyword>
<feature type="coiled-coil region" evidence="1">
    <location>
        <begin position="58"/>
        <end position="85"/>
    </location>
</feature>
<keyword evidence="4" id="KW-1185">Reference proteome</keyword>
<evidence type="ECO:0000256" key="1">
    <source>
        <dbReference type="SAM" id="Coils"/>
    </source>
</evidence>
<evidence type="ECO:0000313" key="4">
    <source>
        <dbReference type="Proteomes" id="UP001066276"/>
    </source>
</evidence>
<accession>A0AAV7L2C5</accession>